<sequence>MKLWSYLLLVLAVILSIALADIVPATFNITKYTNTIRPAFYAKIYLPNQVIGLKIWGEFNYLTPNSRGHIKTPGPYNVKGAYSVAFTDDAQKLTIVFEGLQGQKADFEFRGESIGSHKVKRLEGTALVAKKRPNMYQQFF</sequence>
<keyword evidence="1" id="KW-0732">Signal</keyword>
<evidence type="ECO:0000313" key="2">
    <source>
        <dbReference type="EMBL" id="KAF7730296.1"/>
    </source>
</evidence>
<dbReference type="Proteomes" id="UP000605846">
    <property type="component" value="Unassembled WGS sequence"/>
</dbReference>
<feature type="signal peptide" evidence="1">
    <location>
        <begin position="1"/>
        <end position="20"/>
    </location>
</feature>
<gene>
    <name evidence="2" type="ORF">EC973_002540</name>
</gene>
<evidence type="ECO:0000256" key="1">
    <source>
        <dbReference type="SAM" id="SignalP"/>
    </source>
</evidence>
<feature type="chain" id="PRO_5034248198" evidence="1">
    <location>
        <begin position="21"/>
        <end position="140"/>
    </location>
</feature>
<evidence type="ECO:0000313" key="3">
    <source>
        <dbReference type="Proteomes" id="UP000605846"/>
    </source>
</evidence>
<keyword evidence="3" id="KW-1185">Reference proteome</keyword>
<reference evidence="2" key="1">
    <citation type="submission" date="2020-01" db="EMBL/GenBank/DDBJ databases">
        <title>Genome Sequencing of Three Apophysomyces-Like Fungal Strains Confirms a Novel Fungal Genus in the Mucoromycota with divergent Burkholderia-like Endosymbiotic Bacteria.</title>
        <authorList>
            <person name="Stajich J.E."/>
            <person name="Macias A.M."/>
            <person name="Carter-House D."/>
            <person name="Lovett B."/>
            <person name="Kasson L.R."/>
            <person name="Berry K."/>
            <person name="Grigoriev I."/>
            <person name="Chang Y."/>
            <person name="Spatafora J."/>
            <person name="Kasson M.T."/>
        </authorList>
    </citation>
    <scope>NUCLEOTIDE SEQUENCE</scope>
    <source>
        <strain evidence="2">NRRL A-21654</strain>
    </source>
</reference>
<dbReference type="EMBL" id="JABAYA010000017">
    <property type="protein sequence ID" value="KAF7730296.1"/>
    <property type="molecule type" value="Genomic_DNA"/>
</dbReference>
<protein>
    <submittedName>
        <fullName evidence="2">Uncharacterized protein</fullName>
    </submittedName>
</protein>
<proteinExistence type="predicted"/>
<dbReference type="AlphaFoldDB" id="A0A8H7C035"/>
<comment type="caution">
    <text evidence="2">The sequence shown here is derived from an EMBL/GenBank/DDBJ whole genome shotgun (WGS) entry which is preliminary data.</text>
</comment>
<accession>A0A8H7C035</accession>
<organism evidence="2 3">
    <name type="scientific">Apophysomyces ossiformis</name>
    <dbReference type="NCBI Taxonomy" id="679940"/>
    <lineage>
        <taxon>Eukaryota</taxon>
        <taxon>Fungi</taxon>
        <taxon>Fungi incertae sedis</taxon>
        <taxon>Mucoromycota</taxon>
        <taxon>Mucoromycotina</taxon>
        <taxon>Mucoromycetes</taxon>
        <taxon>Mucorales</taxon>
        <taxon>Mucorineae</taxon>
        <taxon>Mucoraceae</taxon>
        <taxon>Apophysomyces</taxon>
    </lineage>
</organism>
<name>A0A8H7C035_9FUNG</name>